<keyword evidence="2" id="KW-1185">Reference proteome</keyword>
<name>A0ABV1F1V2_9BACI</name>
<reference evidence="1 2" key="1">
    <citation type="submission" date="2024-03" db="EMBL/GenBank/DDBJ databases">
        <title>Human intestinal bacterial collection.</title>
        <authorList>
            <person name="Pauvert C."/>
            <person name="Hitch T.C.A."/>
            <person name="Clavel T."/>
        </authorList>
    </citation>
    <scope>NUCLEOTIDE SEQUENCE [LARGE SCALE GENOMIC DNA]</scope>
    <source>
        <strain evidence="1 2">CLA-SR-H024</strain>
    </source>
</reference>
<accession>A0ABV1F1V2</accession>
<gene>
    <name evidence="1" type="ORF">WMO63_16920</name>
</gene>
<organism evidence="1 2">
    <name type="scientific">Niallia hominis</name>
    <dbReference type="NCBI Taxonomy" id="3133173"/>
    <lineage>
        <taxon>Bacteria</taxon>
        <taxon>Bacillati</taxon>
        <taxon>Bacillota</taxon>
        <taxon>Bacilli</taxon>
        <taxon>Bacillales</taxon>
        <taxon>Bacillaceae</taxon>
        <taxon>Niallia</taxon>
    </lineage>
</organism>
<proteinExistence type="predicted"/>
<comment type="caution">
    <text evidence="1">The sequence shown here is derived from an EMBL/GenBank/DDBJ whole genome shotgun (WGS) entry which is preliminary data.</text>
</comment>
<sequence length="115" mass="13266">MCRVSFFQSCGNGLPDWETLFSYYEKNKTGVKAIIADEYEITFLTKGTLKRLLSLKYQLVEGRDFEDRGEVLGTITLSKESFHSFTSILAKNWTFVVLEENTYNVIFDIKLSVID</sequence>
<dbReference type="EMBL" id="JBBMFN010000049">
    <property type="protein sequence ID" value="MEQ2467340.1"/>
    <property type="molecule type" value="Genomic_DNA"/>
</dbReference>
<dbReference type="Proteomes" id="UP001465426">
    <property type="component" value="Unassembled WGS sequence"/>
</dbReference>
<evidence type="ECO:0000313" key="1">
    <source>
        <dbReference type="EMBL" id="MEQ2467340.1"/>
    </source>
</evidence>
<protein>
    <recommendedName>
        <fullName evidence="3">LAGLIDADG homing endonuclease</fullName>
    </recommendedName>
</protein>
<evidence type="ECO:0000313" key="2">
    <source>
        <dbReference type="Proteomes" id="UP001465426"/>
    </source>
</evidence>
<evidence type="ECO:0008006" key="3">
    <source>
        <dbReference type="Google" id="ProtNLM"/>
    </source>
</evidence>